<dbReference type="InterPro" id="IPR025892">
    <property type="entry name" value="Dppa2/4_central_dom"/>
</dbReference>
<dbReference type="Pfam" id="PF14049">
    <property type="entry name" value="Dppa2_A"/>
    <property type="match status" value="1"/>
</dbReference>
<dbReference type="InterPro" id="IPR039590">
    <property type="entry name" value="Dppa2/4"/>
</dbReference>
<evidence type="ECO:0000256" key="2">
    <source>
        <dbReference type="ARBA" id="ARBA00023015"/>
    </source>
</evidence>
<feature type="domain" description="SAP" evidence="5">
    <location>
        <begin position="91"/>
        <end position="125"/>
    </location>
</feature>
<evidence type="ECO:0000313" key="7">
    <source>
        <dbReference type="Proteomes" id="UP001266305"/>
    </source>
</evidence>
<dbReference type="PANTHER" id="PTHR16073">
    <property type="entry name" value="DCR DOMAIN-CONTAINING PROTEIN"/>
    <property type="match status" value="1"/>
</dbReference>
<proteinExistence type="predicted"/>
<protein>
    <submittedName>
        <fullName evidence="6">Developmental pluripotency-associated protein 2</fullName>
    </submittedName>
</protein>
<keyword evidence="2" id="KW-0805">Transcription regulation</keyword>
<evidence type="ECO:0000259" key="5">
    <source>
        <dbReference type="PROSITE" id="PS50800"/>
    </source>
</evidence>
<keyword evidence="4" id="KW-0539">Nucleus</keyword>
<dbReference type="InterPro" id="IPR025891">
    <property type="entry name" value="Dppa2/4_C_dom"/>
</dbReference>
<keyword evidence="7" id="KW-1185">Reference proteome</keyword>
<evidence type="ECO:0000256" key="4">
    <source>
        <dbReference type="ARBA" id="ARBA00023242"/>
    </source>
</evidence>
<comment type="caution">
    <text evidence="6">The sequence shown here is derived from an EMBL/GenBank/DDBJ whole genome shotgun (WGS) entry which is preliminary data.</text>
</comment>
<gene>
    <name evidence="6" type="primary">DPPA2_2</name>
    <name evidence="6" type="ORF">P7K49_003783</name>
</gene>
<dbReference type="EMBL" id="JASSZA010000002">
    <property type="protein sequence ID" value="KAK2116897.1"/>
    <property type="molecule type" value="Genomic_DNA"/>
</dbReference>
<evidence type="ECO:0000256" key="1">
    <source>
        <dbReference type="ARBA" id="ARBA00004123"/>
    </source>
</evidence>
<name>A0ABQ9W5I0_SAGOE</name>
<sequence length="297" mass="33818">MSDSNLDNSKKNFFEGEVDDEESVILTLVPVKDDSDMEQMEPSVSTSDVKLEKPKKYNQGNLLQTNERFTAPRKARCKIPAPPLPTILPPINKVCRDTLRNWCQELGLNTTGKKIELYLRLHGHAYPEQQQDMPEMLEENREQRCSRKCKAVTKTARLQKRFETNERAEETNTVEVITSAQEAMLASWARIAARAVQPKAVNLCSIRVSVEAFLMQASCVRWCVIHGQLLSADTNGWVCLQFHAGQAWVPTTHRRMISLFLLPACIFPSPGIEDNMLCPDCAKRNKKMMKRLITIEK</sequence>
<comment type="subcellular location">
    <subcellularLocation>
        <location evidence="1">Nucleus</location>
    </subcellularLocation>
</comment>
<dbReference type="PROSITE" id="PS50800">
    <property type="entry name" value="SAP"/>
    <property type="match status" value="1"/>
</dbReference>
<dbReference type="InterPro" id="IPR003034">
    <property type="entry name" value="SAP_dom"/>
</dbReference>
<keyword evidence="3" id="KW-0804">Transcription</keyword>
<organism evidence="6 7">
    <name type="scientific">Saguinus oedipus</name>
    <name type="common">Cotton-top tamarin</name>
    <name type="synonym">Oedipomidas oedipus</name>
    <dbReference type="NCBI Taxonomy" id="9490"/>
    <lineage>
        <taxon>Eukaryota</taxon>
        <taxon>Metazoa</taxon>
        <taxon>Chordata</taxon>
        <taxon>Craniata</taxon>
        <taxon>Vertebrata</taxon>
        <taxon>Euteleostomi</taxon>
        <taxon>Mammalia</taxon>
        <taxon>Eutheria</taxon>
        <taxon>Euarchontoglires</taxon>
        <taxon>Primates</taxon>
        <taxon>Haplorrhini</taxon>
        <taxon>Platyrrhini</taxon>
        <taxon>Cebidae</taxon>
        <taxon>Callitrichinae</taxon>
        <taxon>Saguinus</taxon>
    </lineage>
</organism>
<accession>A0ABQ9W5I0</accession>
<evidence type="ECO:0000256" key="3">
    <source>
        <dbReference type="ARBA" id="ARBA00023163"/>
    </source>
</evidence>
<dbReference type="Pfam" id="PF14047">
    <property type="entry name" value="DCR"/>
    <property type="match status" value="1"/>
</dbReference>
<reference evidence="6 7" key="1">
    <citation type="submission" date="2023-05" db="EMBL/GenBank/DDBJ databases">
        <title>B98-5 Cell Line De Novo Hybrid Assembly: An Optical Mapping Approach.</title>
        <authorList>
            <person name="Kananen K."/>
            <person name="Auerbach J.A."/>
            <person name="Kautto E."/>
            <person name="Blachly J.S."/>
        </authorList>
    </citation>
    <scope>NUCLEOTIDE SEQUENCE [LARGE SCALE GENOMIC DNA]</scope>
    <source>
        <strain evidence="6">B95-8</strain>
        <tissue evidence="6">Cell line</tissue>
    </source>
</reference>
<evidence type="ECO:0000313" key="6">
    <source>
        <dbReference type="EMBL" id="KAK2116897.1"/>
    </source>
</evidence>
<dbReference type="Proteomes" id="UP001266305">
    <property type="component" value="Unassembled WGS sequence"/>
</dbReference>
<dbReference type="PANTHER" id="PTHR16073:SF10">
    <property type="entry name" value="DEVELOPMENTAL PLURIPOTENCY-ASSOCIATED PROTEIN 2"/>
    <property type="match status" value="1"/>
</dbReference>